<dbReference type="Proteomes" id="UP000318825">
    <property type="component" value="Unassembled WGS sequence"/>
</dbReference>
<dbReference type="AlphaFoldDB" id="A0A4Y3WB78"/>
<feature type="transmembrane region" description="Helical" evidence="2">
    <location>
        <begin position="16"/>
        <end position="38"/>
    </location>
</feature>
<feature type="transmembrane region" description="Helical" evidence="2">
    <location>
        <begin position="319"/>
        <end position="339"/>
    </location>
</feature>
<feature type="transmembrane region" description="Helical" evidence="2">
    <location>
        <begin position="292"/>
        <end position="313"/>
    </location>
</feature>
<dbReference type="RefSeq" id="WP_141382158.1">
    <property type="nucleotide sequence ID" value="NZ_BJNF01000007.1"/>
</dbReference>
<name>A0A4Y3WB78_NITWI</name>
<feature type="compositionally biased region" description="Basic and acidic residues" evidence="1">
    <location>
        <begin position="461"/>
        <end position="470"/>
    </location>
</feature>
<dbReference type="EMBL" id="BJNF01000007">
    <property type="protein sequence ID" value="GEC14486.1"/>
    <property type="molecule type" value="Genomic_DNA"/>
</dbReference>
<keyword evidence="2" id="KW-0472">Membrane</keyword>
<reference evidence="4 5" key="1">
    <citation type="submission" date="2019-06" db="EMBL/GenBank/DDBJ databases">
        <title>Whole genome shotgun sequence of Nitrobacter winogradskyi NBRC 14297.</title>
        <authorList>
            <person name="Hosoyama A."/>
            <person name="Uohara A."/>
            <person name="Ohji S."/>
            <person name="Ichikawa N."/>
        </authorList>
    </citation>
    <scope>NUCLEOTIDE SEQUENCE [LARGE SCALE GENOMIC DNA]</scope>
    <source>
        <strain evidence="4 5">NBRC 14297</strain>
    </source>
</reference>
<dbReference type="InterPro" id="IPR038731">
    <property type="entry name" value="RgtA/B/C-like"/>
</dbReference>
<comment type="caution">
    <text evidence="4">The sequence shown here is derived from an EMBL/GenBank/DDBJ whole genome shotgun (WGS) entry which is preliminary data.</text>
</comment>
<keyword evidence="2" id="KW-1133">Transmembrane helix</keyword>
<sequence length="544" mass="58366">MRFTSLVVELIRARPLLVFWVVALFQAVMWLLVSLLLYRGPPDGLATALAFGREYQVGTDLGPPLAFWLADIAYRAAGSHMIGVYLLSQLCIIVAFRVLFELARTIAGSQQAVLALLLTMTVTAFGAPSLTFGPQVLALPLWSLLLLHAWRIIGQGRNAWFALSIEAGLLLLTTPDAAGLLVALAVFALATERGRNALGSVDSLFALLVIAVLALPYLIWLVRADALGAPPWPDIFELHLRLLRWGELLLSLLLATAGLVLLVVLNSRFVNRTSEDAPVIVRPPADPLAQTFVYVFALAPALGGSLVAALFGVHHVIGGAPIALSMSGLAVVLLTGDLIHLRRLRVLRAAWLAAVVAPALAVIAMVAGQPWFANTEIATSLPASAISAYFGESFERRTNRPLQAVAGDPQLAALVALGPSRPHLLLDAAPIAFSSEVGTGSREENASKHKSSRAFSSEAESGSREENASKHKDRRTPWITPAKFTELGGVVVWRASDTAGTPPEAIARRFPGIVPEIPRTFDRLVNGRLPLLRIGWAIVRPKAP</sequence>
<dbReference type="Pfam" id="PF13231">
    <property type="entry name" value="PMT_2"/>
    <property type="match status" value="1"/>
</dbReference>
<evidence type="ECO:0000259" key="3">
    <source>
        <dbReference type="Pfam" id="PF13231"/>
    </source>
</evidence>
<accession>A0A4Y3WB78</accession>
<protein>
    <recommendedName>
        <fullName evidence="3">Glycosyltransferase RgtA/B/C/D-like domain-containing protein</fullName>
    </recommendedName>
</protein>
<evidence type="ECO:0000313" key="5">
    <source>
        <dbReference type="Proteomes" id="UP000318825"/>
    </source>
</evidence>
<dbReference type="OrthoDB" id="7955969at2"/>
<organism evidence="4 5">
    <name type="scientific">Nitrobacter winogradskyi</name>
    <name type="common">Nitrobacter agilis</name>
    <dbReference type="NCBI Taxonomy" id="913"/>
    <lineage>
        <taxon>Bacteria</taxon>
        <taxon>Pseudomonadati</taxon>
        <taxon>Pseudomonadota</taxon>
        <taxon>Alphaproteobacteria</taxon>
        <taxon>Hyphomicrobiales</taxon>
        <taxon>Nitrobacteraceae</taxon>
        <taxon>Nitrobacter</taxon>
    </lineage>
</organism>
<gene>
    <name evidence="4" type="ORF">NWI01_03780</name>
</gene>
<keyword evidence="2" id="KW-0812">Transmembrane</keyword>
<feature type="domain" description="Glycosyltransferase RgtA/B/C/D-like" evidence="3">
    <location>
        <begin position="63"/>
        <end position="220"/>
    </location>
</feature>
<feature type="region of interest" description="Disordered" evidence="1">
    <location>
        <begin position="438"/>
        <end position="479"/>
    </location>
</feature>
<proteinExistence type="predicted"/>
<evidence type="ECO:0000256" key="1">
    <source>
        <dbReference type="SAM" id="MobiDB-lite"/>
    </source>
</evidence>
<evidence type="ECO:0000313" key="4">
    <source>
        <dbReference type="EMBL" id="GEC14486.1"/>
    </source>
</evidence>
<feature type="transmembrane region" description="Helical" evidence="2">
    <location>
        <begin position="203"/>
        <end position="222"/>
    </location>
</feature>
<feature type="transmembrane region" description="Helical" evidence="2">
    <location>
        <begin position="351"/>
        <end position="372"/>
    </location>
</feature>
<feature type="transmembrane region" description="Helical" evidence="2">
    <location>
        <begin position="167"/>
        <end position="191"/>
    </location>
</feature>
<feature type="transmembrane region" description="Helical" evidence="2">
    <location>
        <begin position="112"/>
        <end position="132"/>
    </location>
</feature>
<evidence type="ECO:0000256" key="2">
    <source>
        <dbReference type="SAM" id="Phobius"/>
    </source>
</evidence>
<feature type="transmembrane region" description="Helical" evidence="2">
    <location>
        <begin position="242"/>
        <end position="265"/>
    </location>
</feature>
<feature type="transmembrane region" description="Helical" evidence="2">
    <location>
        <begin position="82"/>
        <end position="100"/>
    </location>
</feature>